<accession>A0A1G2KLN5</accession>
<proteinExistence type="predicted"/>
<dbReference type="AlphaFoldDB" id="A0A1G2KLN5"/>
<protein>
    <recommendedName>
        <fullName evidence="4">Small-conductance mechanosensitive ion channel</fullName>
    </recommendedName>
</protein>
<evidence type="ECO:0000256" key="1">
    <source>
        <dbReference type="SAM" id="Phobius"/>
    </source>
</evidence>
<feature type="transmembrane region" description="Helical" evidence="1">
    <location>
        <begin position="116"/>
        <end position="137"/>
    </location>
</feature>
<dbReference type="EMBL" id="MHQI01000020">
    <property type="protein sequence ID" value="OHA00306.1"/>
    <property type="molecule type" value="Genomic_DNA"/>
</dbReference>
<dbReference type="Pfam" id="PF05552">
    <property type="entry name" value="MS_channel_1st_1"/>
    <property type="match status" value="2"/>
</dbReference>
<evidence type="ECO:0008006" key="4">
    <source>
        <dbReference type="Google" id="ProtNLM"/>
    </source>
</evidence>
<feature type="transmembrane region" description="Helical" evidence="1">
    <location>
        <begin position="184"/>
        <end position="208"/>
    </location>
</feature>
<reference evidence="2 3" key="1">
    <citation type="journal article" date="2016" name="Nat. Commun.">
        <title>Thousands of microbial genomes shed light on interconnected biogeochemical processes in an aquifer system.</title>
        <authorList>
            <person name="Anantharaman K."/>
            <person name="Brown C.T."/>
            <person name="Hug L.A."/>
            <person name="Sharon I."/>
            <person name="Castelle C.J."/>
            <person name="Probst A.J."/>
            <person name="Thomas B.C."/>
            <person name="Singh A."/>
            <person name="Wilkins M.J."/>
            <person name="Karaoz U."/>
            <person name="Brodie E.L."/>
            <person name="Williams K.H."/>
            <person name="Hubbard S.S."/>
            <person name="Banfield J.F."/>
        </authorList>
    </citation>
    <scope>NUCLEOTIDE SEQUENCE [LARGE SCALE GENOMIC DNA]</scope>
</reference>
<evidence type="ECO:0000313" key="2">
    <source>
        <dbReference type="EMBL" id="OHA00306.1"/>
    </source>
</evidence>
<keyword evidence="1" id="KW-0472">Membrane</keyword>
<gene>
    <name evidence="2" type="ORF">A3C07_03715</name>
</gene>
<keyword evidence="1" id="KW-0812">Transmembrane</keyword>
<name>A0A1G2KLN5_9BACT</name>
<feature type="transmembrane region" description="Helical" evidence="1">
    <location>
        <begin position="157"/>
        <end position="178"/>
    </location>
</feature>
<organism evidence="2 3">
    <name type="scientific">Candidatus Sungbacteria bacterium RIFCSPHIGHO2_02_FULL_47_11</name>
    <dbReference type="NCBI Taxonomy" id="1802270"/>
    <lineage>
        <taxon>Bacteria</taxon>
        <taxon>Candidatus Sungiibacteriota</taxon>
    </lineage>
</organism>
<evidence type="ECO:0000313" key="3">
    <source>
        <dbReference type="Proteomes" id="UP000179023"/>
    </source>
</evidence>
<keyword evidence="1" id="KW-1133">Transmembrane helix</keyword>
<dbReference type="Gene3D" id="1.10.287.1260">
    <property type="match status" value="1"/>
</dbReference>
<comment type="caution">
    <text evidence="2">The sequence shown here is derived from an EMBL/GenBank/DDBJ whole genome shotgun (WGS) entry which is preliminary data.</text>
</comment>
<feature type="transmembrane region" description="Helical" evidence="1">
    <location>
        <begin position="17"/>
        <end position="45"/>
    </location>
</feature>
<dbReference type="Proteomes" id="UP000179023">
    <property type="component" value="Unassembled WGS sequence"/>
</dbReference>
<feature type="transmembrane region" description="Helical" evidence="1">
    <location>
        <begin position="82"/>
        <end position="104"/>
    </location>
</feature>
<dbReference type="InterPro" id="IPR008910">
    <property type="entry name" value="MSC_TM_helix"/>
</dbReference>
<sequence>MTLILWGDVIRDSLQEVWIVVATFLPLLIGAIIVFVIGWIIAVALGKLVEQIVRALRVDMLLSKLDVEQAIERAGWKLNSGAFVGGLVKWFFIVVALLVAVNVLGLSEVSDFLRDVLVYIPNVIVAALILIIAAIVADFTERLVRGSVEAAGYKGSLVGVVARWSIWIFAIFAVLLQLRIAEVIVQTLITGLVYGIALAFAIAFGVGGKEAAADILHRVKEELKK</sequence>